<evidence type="ECO:0000256" key="2">
    <source>
        <dbReference type="ARBA" id="ARBA00022701"/>
    </source>
</evidence>
<name>A0A835QE12_VANPL</name>
<dbReference type="Proteomes" id="UP000636800">
    <property type="component" value="Unassembled WGS sequence"/>
</dbReference>
<dbReference type="GO" id="GO:0000226">
    <property type="term" value="P:microtubule cytoskeleton organization"/>
    <property type="evidence" value="ECO:0007669"/>
    <property type="project" value="InterPro"/>
</dbReference>
<dbReference type="PANTHER" id="PTHR19321:SF0">
    <property type="entry name" value="65-KDA MICROTUBULE-ASSOCIATED PROTEIN 6"/>
    <property type="match status" value="1"/>
</dbReference>
<dbReference type="GO" id="GO:0005874">
    <property type="term" value="C:microtubule"/>
    <property type="evidence" value="ECO:0007669"/>
    <property type="project" value="UniProtKB-KW"/>
</dbReference>
<dbReference type="GO" id="GO:0008017">
    <property type="term" value="F:microtubule binding"/>
    <property type="evidence" value="ECO:0007669"/>
    <property type="project" value="InterPro"/>
</dbReference>
<evidence type="ECO:0000313" key="4">
    <source>
        <dbReference type="EMBL" id="KAG0469708.1"/>
    </source>
</evidence>
<dbReference type="InterPro" id="IPR007145">
    <property type="entry name" value="MAP65_Ase1_PRC1"/>
</dbReference>
<reference evidence="4 5" key="1">
    <citation type="journal article" date="2020" name="Nat. Food">
        <title>A phased Vanilla planifolia genome enables genetic improvement of flavour and production.</title>
        <authorList>
            <person name="Hasing T."/>
            <person name="Tang H."/>
            <person name="Brym M."/>
            <person name="Khazi F."/>
            <person name="Huang T."/>
            <person name="Chambers A.H."/>
        </authorList>
    </citation>
    <scope>NUCLEOTIDE SEQUENCE [LARGE SCALE GENOMIC DNA]</scope>
    <source>
        <tissue evidence="4">Leaf</tissue>
    </source>
</reference>
<keyword evidence="5" id="KW-1185">Reference proteome</keyword>
<dbReference type="Gene3D" id="1.20.58.1520">
    <property type="match status" value="1"/>
</dbReference>
<sequence>MVGNGAVRLSLTSLNMDTTCGALLSELEQIWTEIGETDAEKDDMLLELEMECLQVYRKKVDEANNTRALVRQSLAAKEAELAALVASLGEHGLQLQSDRNSTSLKGQLSLITPILEDLQSKKEERIKQFAEIRFEIEKISSEIIGESLKTNLVNIDMNDLSKRKLNEFQTQLRNIQKEKSERLHKVLEYVNEVHGLCSILGIDFGKIVDEVHPSLHDSGLEQSTNISDSTLEGLSQVIQRLKCEKNARRKKLRDIVESLVELWDLLDSPKEERKQFEKLSCIFLSPEKDLPCSGILSLETMKEAEDELERLTKMKAGRMKELVLKKRQELEEVCRQAHIEADISTAPEKLCALIDSGILDPCELLANIEVQIVKAKEELHVRKDIMDRLIKWQAACAEETWLEEYNQDDNRYSAGRGAHLNLKRAEKARVQAAKMPDLVENLMSRTLAWEQERSMPFLYDGVRLISLLEEYKFSRQQREEEKKRYRDHKKLQNLLLTEKEALYGSKPSPKRCNSLRKPNGYNGNGNGFMTPVARRISAGSATPELLTPRSYSGRHNGYFKEMRRLSTAPINYVAMSKEDTISSFTSISGSEPGSPPRG</sequence>
<feature type="region of interest" description="Disordered" evidence="3">
    <location>
        <begin position="505"/>
        <end position="525"/>
    </location>
</feature>
<dbReference type="AlphaFoldDB" id="A0A835QE12"/>
<gene>
    <name evidence="4" type="ORF">HPP92_016408</name>
</gene>
<dbReference type="PANTHER" id="PTHR19321">
    <property type="entry name" value="PROTEIN REGULATOR OF CYTOKINESIS 1 PRC1-RELATED"/>
    <property type="match status" value="1"/>
</dbReference>
<accession>A0A835QE12</accession>
<keyword evidence="2" id="KW-0493">Microtubule</keyword>
<evidence type="ECO:0000313" key="5">
    <source>
        <dbReference type="Proteomes" id="UP000636800"/>
    </source>
</evidence>
<protein>
    <submittedName>
        <fullName evidence="4">Uncharacterized protein</fullName>
    </submittedName>
</protein>
<comment type="similarity">
    <text evidence="1">Belongs to the MAP65/ASE1 family.</text>
</comment>
<dbReference type="GO" id="GO:0005737">
    <property type="term" value="C:cytoplasm"/>
    <property type="evidence" value="ECO:0007669"/>
    <property type="project" value="TreeGrafter"/>
</dbReference>
<proteinExistence type="inferred from homology"/>
<organism evidence="4 5">
    <name type="scientific">Vanilla planifolia</name>
    <name type="common">Vanilla</name>
    <dbReference type="NCBI Taxonomy" id="51239"/>
    <lineage>
        <taxon>Eukaryota</taxon>
        <taxon>Viridiplantae</taxon>
        <taxon>Streptophyta</taxon>
        <taxon>Embryophyta</taxon>
        <taxon>Tracheophyta</taxon>
        <taxon>Spermatophyta</taxon>
        <taxon>Magnoliopsida</taxon>
        <taxon>Liliopsida</taxon>
        <taxon>Asparagales</taxon>
        <taxon>Orchidaceae</taxon>
        <taxon>Vanilloideae</taxon>
        <taxon>Vanilleae</taxon>
        <taxon>Vanilla</taxon>
    </lineage>
</organism>
<comment type="caution">
    <text evidence="4">The sequence shown here is derived from an EMBL/GenBank/DDBJ whole genome shotgun (WGS) entry which is preliminary data.</text>
</comment>
<evidence type="ECO:0000256" key="3">
    <source>
        <dbReference type="SAM" id="MobiDB-lite"/>
    </source>
</evidence>
<dbReference type="Pfam" id="PF03999">
    <property type="entry name" value="MAP65_ASE1"/>
    <property type="match status" value="1"/>
</dbReference>
<dbReference type="EMBL" id="JADCNL010000008">
    <property type="protein sequence ID" value="KAG0469708.1"/>
    <property type="molecule type" value="Genomic_DNA"/>
</dbReference>
<dbReference type="GO" id="GO:0005819">
    <property type="term" value="C:spindle"/>
    <property type="evidence" value="ECO:0007669"/>
    <property type="project" value="TreeGrafter"/>
</dbReference>
<evidence type="ECO:0000256" key="1">
    <source>
        <dbReference type="ARBA" id="ARBA00006187"/>
    </source>
</evidence>